<reference evidence="1" key="1">
    <citation type="submission" date="2022-07" db="EMBL/GenBank/DDBJ databases">
        <authorList>
            <person name="Trinca V."/>
            <person name="Uliana J.V.C."/>
            <person name="Torres T.T."/>
            <person name="Ward R.J."/>
            <person name="Monesi N."/>
        </authorList>
    </citation>
    <scope>NUCLEOTIDE SEQUENCE</scope>
    <source>
        <strain evidence="1">HSMRA1968</strain>
        <tissue evidence="1">Whole embryos</tissue>
    </source>
</reference>
<dbReference type="OrthoDB" id="10049357at2759"/>
<proteinExistence type="predicted"/>
<sequence length="438" mass="51359">MKANFVHSSLLLKQKIVSNRFSNYQRMVRAMAYAIRFVNLLIGKAKKGDPLSQQELRSAENLIFRQAQFEGYPAEMVILERNKILPVARQRFIEKPSPLHDTTPYLDADNVLRMKSRIDGAREMAMSSRRPIVLPRDNRITWLVLQKYHKEFYHRNHETVITNEKVYGVIESSRLLGDKLRKVRFLLYKIAVTTVYRIARPQQRLKKDVRLLQSALGFNPWQLGHFMWKEVVSELAEEYGDVFTVRALKNRVDLLIDKFKKKQLKYCSGMEEQTTKRGELLEAIIAIKEEENATINTEVNCDDDCDEIIDADADCSSETKQSKAKKRKLERLEADNERASYVDEAPGPSAIRTSRQRLSVEEEVMMEKHKHEMELEKQKIEIEKLRIASEERLAEKRLILEHRREERLLGESQRRDDIAKSQIELQATMMAMMRKFMD</sequence>
<dbReference type="AlphaFoldDB" id="A0A9Q0NFM5"/>
<evidence type="ECO:0000313" key="2">
    <source>
        <dbReference type="Proteomes" id="UP001151699"/>
    </source>
</evidence>
<accession>A0A9Q0NFM5</accession>
<name>A0A9Q0NFM5_9DIPT</name>
<feature type="non-terminal residue" evidence="1">
    <location>
        <position position="1"/>
    </location>
</feature>
<dbReference type="EMBL" id="WJQU01000001">
    <property type="protein sequence ID" value="KAJ6649406.1"/>
    <property type="molecule type" value="Genomic_DNA"/>
</dbReference>
<dbReference type="Proteomes" id="UP001151699">
    <property type="component" value="Chromosome A"/>
</dbReference>
<comment type="caution">
    <text evidence="1">The sequence shown here is derived from an EMBL/GenBank/DDBJ whole genome shotgun (WGS) entry which is preliminary data.</text>
</comment>
<keyword evidence="2" id="KW-1185">Reference proteome</keyword>
<evidence type="ECO:0000313" key="1">
    <source>
        <dbReference type="EMBL" id="KAJ6649406.1"/>
    </source>
</evidence>
<gene>
    <name evidence="1" type="ORF">Bhyg_04640</name>
</gene>
<protein>
    <submittedName>
        <fullName evidence="1">Uncharacterized protein</fullName>
    </submittedName>
</protein>
<organism evidence="1 2">
    <name type="scientific">Pseudolycoriella hygida</name>
    <dbReference type="NCBI Taxonomy" id="35572"/>
    <lineage>
        <taxon>Eukaryota</taxon>
        <taxon>Metazoa</taxon>
        <taxon>Ecdysozoa</taxon>
        <taxon>Arthropoda</taxon>
        <taxon>Hexapoda</taxon>
        <taxon>Insecta</taxon>
        <taxon>Pterygota</taxon>
        <taxon>Neoptera</taxon>
        <taxon>Endopterygota</taxon>
        <taxon>Diptera</taxon>
        <taxon>Nematocera</taxon>
        <taxon>Sciaroidea</taxon>
        <taxon>Sciaridae</taxon>
        <taxon>Pseudolycoriella</taxon>
    </lineage>
</organism>
<dbReference type="PANTHER" id="PTHR47331">
    <property type="entry name" value="PHD-TYPE DOMAIN-CONTAINING PROTEIN"/>
    <property type="match status" value="1"/>
</dbReference>